<evidence type="ECO:0000259" key="1">
    <source>
        <dbReference type="Pfam" id="PF13737"/>
    </source>
</evidence>
<name>A0AAX1G097_VIBPH</name>
<dbReference type="Pfam" id="PF13737">
    <property type="entry name" value="DDE_Tnp_1_5"/>
    <property type="match status" value="1"/>
</dbReference>
<geneLocation type="plasmid" evidence="3">
    <name>pvpsd2016-1</name>
</geneLocation>
<dbReference type="Proteomes" id="UP000464718">
    <property type="component" value="Plasmid pvpsd2016-1"/>
</dbReference>
<reference evidence="2 3" key="1">
    <citation type="submission" date="2018-12" db="EMBL/GenBank/DDBJ databases">
        <title>Genomic insights into the evolutionary origins and pathogenicity of five Vibrio parahaemolyticus strains isolated from the shrimp with acute hepatopancreatic necrosis disease (AHPND).</title>
        <authorList>
            <person name="Yang Q."/>
            <person name="Dong X."/>
            <person name="Xie G."/>
            <person name="Fu S."/>
            <person name="Zou P."/>
            <person name="Sun J."/>
            <person name="Wang Y."/>
            <person name="Huang J."/>
        </authorList>
    </citation>
    <scope>NUCLEOTIDE SEQUENCE [LARGE SCALE GENOMIC DNA]</scope>
    <source>
        <strain evidence="2 3">20160303005-1</strain>
        <plasmid evidence="3">pvpsd2016-1</plasmid>
    </source>
</reference>
<organism evidence="2 3">
    <name type="scientific">Vibrio parahaemolyticus</name>
    <dbReference type="NCBI Taxonomy" id="670"/>
    <lineage>
        <taxon>Bacteria</taxon>
        <taxon>Pseudomonadati</taxon>
        <taxon>Pseudomonadota</taxon>
        <taxon>Gammaproteobacteria</taxon>
        <taxon>Vibrionales</taxon>
        <taxon>Vibrionaceae</taxon>
        <taxon>Vibrio</taxon>
    </lineage>
</organism>
<gene>
    <name evidence="2" type="ORF">EHC69_27050</name>
</gene>
<dbReference type="InterPro" id="IPR025668">
    <property type="entry name" value="Tnp_DDE_dom"/>
</dbReference>
<proteinExistence type="predicted"/>
<feature type="domain" description="Transposase DDE" evidence="1">
    <location>
        <begin position="3"/>
        <end position="44"/>
    </location>
</feature>
<dbReference type="EMBL" id="CP034300">
    <property type="protein sequence ID" value="QHH12974.1"/>
    <property type="molecule type" value="Genomic_DNA"/>
</dbReference>
<sequence length="62" mass="7202">MINARGLQGFINSIFKLAQLPFSCPHYSYISKREVFTRTNWPRRHSCLGSREHSTLSFISLT</sequence>
<protein>
    <recommendedName>
        <fullName evidence="1">Transposase DDE domain-containing protein</fullName>
    </recommendedName>
</protein>
<keyword evidence="2" id="KW-0614">Plasmid</keyword>
<evidence type="ECO:0000313" key="3">
    <source>
        <dbReference type="Proteomes" id="UP000464718"/>
    </source>
</evidence>
<dbReference type="AlphaFoldDB" id="A0AAX1G097"/>
<accession>A0AAX1G097</accession>
<evidence type="ECO:0000313" key="2">
    <source>
        <dbReference type="EMBL" id="QHH12974.1"/>
    </source>
</evidence>